<dbReference type="OrthoDB" id="1255236at2"/>
<dbReference type="Proteomes" id="UP000036261">
    <property type="component" value="Unassembled WGS sequence"/>
</dbReference>
<organism evidence="1 2">
    <name type="scientific">Chryseobacterium angstadtii</name>
    <dbReference type="NCBI Taxonomy" id="558151"/>
    <lineage>
        <taxon>Bacteria</taxon>
        <taxon>Pseudomonadati</taxon>
        <taxon>Bacteroidota</taxon>
        <taxon>Flavobacteriia</taxon>
        <taxon>Flavobacteriales</taxon>
        <taxon>Weeksellaceae</taxon>
        <taxon>Chryseobacterium group</taxon>
        <taxon>Chryseobacterium</taxon>
    </lineage>
</organism>
<dbReference type="PATRIC" id="fig|558151.6.peg.3119"/>
<accession>A0A0J7IBC5</accession>
<proteinExistence type="predicted"/>
<evidence type="ECO:0000313" key="2">
    <source>
        <dbReference type="Proteomes" id="UP000036261"/>
    </source>
</evidence>
<evidence type="ECO:0000313" key="1">
    <source>
        <dbReference type="EMBL" id="KMQ63189.1"/>
    </source>
</evidence>
<keyword evidence="2" id="KW-1185">Reference proteome</keyword>
<name>A0A0J7IBC5_9FLAO</name>
<reference evidence="1 2" key="1">
    <citation type="journal article" date="2013" name="Int. J. Syst. Evol. Microbiol.">
        <title>Chryseobacterium angstadtii sp. nov., isolated from a newt tank.</title>
        <authorList>
            <person name="Kirk K.E."/>
            <person name="Hoffman J.A."/>
            <person name="Smith K.A."/>
            <person name="Strahan B.L."/>
            <person name="Failor K.C."/>
            <person name="Krebs J.E."/>
            <person name="Gale A.N."/>
            <person name="Do T.D."/>
            <person name="Sontag T.C."/>
            <person name="Batties A.M."/>
            <person name="Mistiszyn K."/>
            <person name="Newman J.D."/>
        </authorList>
    </citation>
    <scope>NUCLEOTIDE SEQUENCE [LARGE SCALE GENOMIC DNA]</scope>
    <source>
        <strain evidence="1 2">KM</strain>
    </source>
</reference>
<sequence>MTGEEFEKFLARKEIYVQNSRTQSSDEDVLQLYSYILEHENRDSDWWSECHGTDDVIRIIQNSGEDIFEKIKEDIPNWSGFQTELLALSLISSYEDDYKVNERMKLYLELFDIQKHDCDLYLIFDQLHINLKLADREVLERLAKKLSFSSVEDLMQFVYP</sequence>
<comment type="caution">
    <text evidence="1">The sequence shown here is derived from an EMBL/GenBank/DDBJ whole genome shotgun (WGS) entry which is preliminary data.</text>
</comment>
<dbReference type="AlphaFoldDB" id="A0A0J7IBC5"/>
<dbReference type="STRING" id="558151.ACM46_14750"/>
<protein>
    <submittedName>
        <fullName evidence="1">Uncharacterized protein</fullName>
    </submittedName>
</protein>
<dbReference type="RefSeq" id="WP_048507435.1">
    <property type="nucleotide sequence ID" value="NZ_LFND01000004.1"/>
</dbReference>
<dbReference type="EMBL" id="LFND01000004">
    <property type="protein sequence ID" value="KMQ63189.1"/>
    <property type="molecule type" value="Genomic_DNA"/>
</dbReference>
<gene>
    <name evidence="1" type="ORF">ACM46_14750</name>
</gene>